<dbReference type="Proteomes" id="UP000730618">
    <property type="component" value="Unassembled WGS sequence"/>
</dbReference>
<gene>
    <name evidence="1" type="ORF">PAECIP111802_04971</name>
</gene>
<dbReference type="EMBL" id="CAJVCE010000016">
    <property type="protein sequence ID" value="CAG7651465.1"/>
    <property type="molecule type" value="Genomic_DNA"/>
</dbReference>
<sequence length="186" mass="20888">MRKLQDLLDVVKERGISKLEGYVETTEGQPRFSVIGHLLVLLGMNTSELMELSGTVSRMMTNPGNRSEIKAVLLLVEAGYSMLDLRQLERSQKKGIHEVMADIYALADDLMNISLVSTREYGSLVRKMAKYRRNGIPAEQMIHFYVGRFPIKVILDSTGRSEDDLRSDVDFVLSCSNSVPCDQQAS</sequence>
<dbReference type="RefSeq" id="WP_218101223.1">
    <property type="nucleotide sequence ID" value="NZ_CAJVCE010000016.1"/>
</dbReference>
<evidence type="ECO:0000313" key="2">
    <source>
        <dbReference type="Proteomes" id="UP000730618"/>
    </source>
</evidence>
<accession>A0ABM8VNK9</accession>
<evidence type="ECO:0000313" key="1">
    <source>
        <dbReference type="EMBL" id="CAG7651465.1"/>
    </source>
</evidence>
<reference evidence="1 2" key="1">
    <citation type="submission" date="2021-06" db="EMBL/GenBank/DDBJ databases">
        <authorList>
            <person name="Criscuolo A."/>
        </authorList>
    </citation>
    <scope>NUCLEOTIDE SEQUENCE [LARGE SCALE GENOMIC DNA]</scope>
    <source>
        <strain evidence="2">CIP 111802</strain>
    </source>
</reference>
<name>A0ABM8VNK9_9BACL</name>
<protein>
    <submittedName>
        <fullName evidence="1">Uncharacterized protein</fullName>
    </submittedName>
</protein>
<proteinExistence type="predicted"/>
<comment type="caution">
    <text evidence="1">The sequence shown here is derived from an EMBL/GenBank/DDBJ whole genome shotgun (WGS) entry which is preliminary data.</text>
</comment>
<organism evidence="1 2">
    <name type="scientific">Paenibacillus allorhizosphaerae</name>
    <dbReference type="NCBI Taxonomy" id="2849866"/>
    <lineage>
        <taxon>Bacteria</taxon>
        <taxon>Bacillati</taxon>
        <taxon>Bacillota</taxon>
        <taxon>Bacilli</taxon>
        <taxon>Bacillales</taxon>
        <taxon>Paenibacillaceae</taxon>
        <taxon>Paenibacillus</taxon>
    </lineage>
</organism>
<keyword evidence="2" id="KW-1185">Reference proteome</keyword>